<protein>
    <submittedName>
        <fullName evidence="1">Uncharacterized protein</fullName>
    </submittedName>
</protein>
<dbReference type="AlphaFoldDB" id="A0A2T1D3U0"/>
<evidence type="ECO:0000313" key="1">
    <source>
        <dbReference type="EMBL" id="PSB15148.1"/>
    </source>
</evidence>
<name>A0A2T1D3U0_9CYAN</name>
<proteinExistence type="predicted"/>
<dbReference type="STRING" id="1920490.GCA_001895925_03137"/>
<sequence>MPSLEIICIQQLEPTDFSHLPFRVEAETVLTSHRSPQPLFQGDFDKLQGCIYHLLDEKSVTAYNLLKRDWYREGDDSDDNVEFKDEYLPLVKSLLKQLLAASPVGQILFTTDYQFGSDGAERYGSISFSEFWQMHNAGKVKMNASYLISAS</sequence>
<evidence type="ECO:0000313" key="2">
    <source>
        <dbReference type="Proteomes" id="UP000238634"/>
    </source>
</evidence>
<dbReference type="Proteomes" id="UP000238634">
    <property type="component" value="Unassembled WGS sequence"/>
</dbReference>
<reference evidence="1 2" key="2">
    <citation type="submission" date="2018-03" db="EMBL/GenBank/DDBJ databases">
        <title>The ancient ancestry and fast evolution of plastids.</title>
        <authorList>
            <person name="Moore K.R."/>
            <person name="Magnabosco C."/>
            <person name="Momper L."/>
            <person name="Gold D.A."/>
            <person name="Bosak T."/>
            <person name="Fournier G.P."/>
        </authorList>
    </citation>
    <scope>NUCLEOTIDE SEQUENCE [LARGE SCALE GENOMIC DNA]</scope>
    <source>
        <strain evidence="1 2">ULC007</strain>
    </source>
</reference>
<comment type="caution">
    <text evidence="1">The sequence shown here is derived from an EMBL/GenBank/DDBJ whole genome shotgun (WGS) entry which is preliminary data.</text>
</comment>
<reference evidence="1 2" key="1">
    <citation type="submission" date="2018-02" db="EMBL/GenBank/DDBJ databases">
        <authorList>
            <person name="Cohen D.B."/>
            <person name="Kent A.D."/>
        </authorList>
    </citation>
    <scope>NUCLEOTIDE SEQUENCE [LARGE SCALE GENOMIC DNA]</scope>
    <source>
        <strain evidence="1 2">ULC007</strain>
    </source>
</reference>
<gene>
    <name evidence="1" type="ORF">C7B65_25145</name>
</gene>
<dbReference type="EMBL" id="PVWG01000068">
    <property type="protein sequence ID" value="PSB15148.1"/>
    <property type="molecule type" value="Genomic_DNA"/>
</dbReference>
<organism evidence="1 2">
    <name type="scientific">Phormidesmis priestleyi ULC007</name>
    <dbReference type="NCBI Taxonomy" id="1920490"/>
    <lineage>
        <taxon>Bacteria</taxon>
        <taxon>Bacillati</taxon>
        <taxon>Cyanobacteriota</taxon>
        <taxon>Cyanophyceae</taxon>
        <taxon>Leptolyngbyales</taxon>
        <taxon>Leptolyngbyaceae</taxon>
        <taxon>Phormidesmis</taxon>
    </lineage>
</organism>
<accession>A0A2T1D3U0</accession>
<dbReference type="RefSeq" id="WP_073069803.1">
    <property type="nucleotide sequence ID" value="NZ_MPPI01000003.1"/>
</dbReference>
<dbReference type="OrthoDB" id="981378at2"/>
<keyword evidence="2" id="KW-1185">Reference proteome</keyword>